<organism evidence="1 2">
    <name type="scientific">Rangifer tarandus platyrhynchus</name>
    <name type="common">Svalbard reindeer</name>
    <dbReference type="NCBI Taxonomy" id="3082113"/>
    <lineage>
        <taxon>Eukaryota</taxon>
        <taxon>Metazoa</taxon>
        <taxon>Chordata</taxon>
        <taxon>Craniata</taxon>
        <taxon>Vertebrata</taxon>
        <taxon>Euteleostomi</taxon>
        <taxon>Mammalia</taxon>
        <taxon>Eutheria</taxon>
        <taxon>Laurasiatheria</taxon>
        <taxon>Artiodactyla</taxon>
        <taxon>Ruminantia</taxon>
        <taxon>Pecora</taxon>
        <taxon>Cervidae</taxon>
        <taxon>Odocoileinae</taxon>
        <taxon>Rangifer</taxon>
    </lineage>
</organism>
<evidence type="ECO:0000313" key="1">
    <source>
        <dbReference type="EMBL" id="CAN0501782.1"/>
    </source>
</evidence>
<reference evidence="1" key="1">
    <citation type="submission" date="2025-03" db="EMBL/GenBank/DDBJ databases">
        <authorList>
            <consortium name="ELIXIR-Norway"/>
            <consortium name="Elixir Norway"/>
        </authorList>
    </citation>
    <scope>NUCLEOTIDE SEQUENCE</scope>
</reference>
<evidence type="ECO:0000313" key="2">
    <source>
        <dbReference type="Proteomes" id="UP001162501"/>
    </source>
</evidence>
<sequence length="163" mass="18196">MCPQPRAALDTHWNRCDVRRSRVECLENADHMLLSGITDVCDSDGIQCRCALGMFILQRTDLFCDKHKLYTNHHAVYFKYLLALLVIYTSTNGFPGSSDIKNLPARRDTKFLFLGLQDPLEEGMAAHSSILPWRSPWTEGPGGLQSIALQSPTGLSRNTSAAQ</sequence>
<gene>
    <name evidence="1" type="ORF">MRATA1EN22A_LOCUS22362</name>
</gene>
<protein>
    <submittedName>
        <fullName evidence="1">Uncharacterized protein</fullName>
    </submittedName>
</protein>
<name>A0ACB1MJZ3_RANTA</name>
<proteinExistence type="predicted"/>
<dbReference type="EMBL" id="OZ243562">
    <property type="protein sequence ID" value="CAN0501782.1"/>
    <property type="molecule type" value="Genomic_DNA"/>
</dbReference>
<dbReference type="Proteomes" id="UP001162501">
    <property type="component" value="Chromosome 34"/>
</dbReference>
<accession>A0ACB1MJZ3</accession>